<evidence type="ECO:0000256" key="4">
    <source>
        <dbReference type="ARBA" id="ARBA00022989"/>
    </source>
</evidence>
<dbReference type="Pfam" id="PF03816">
    <property type="entry name" value="LytR_cpsA_psr"/>
    <property type="match status" value="1"/>
</dbReference>
<organism evidence="8 9">
    <name type="scientific">Domibacillus enclensis</name>
    <dbReference type="NCBI Taxonomy" id="1017273"/>
    <lineage>
        <taxon>Bacteria</taxon>
        <taxon>Bacillati</taxon>
        <taxon>Bacillota</taxon>
        <taxon>Bacilli</taxon>
        <taxon>Bacillales</taxon>
        <taxon>Bacillaceae</taxon>
        <taxon>Domibacillus</taxon>
    </lineage>
</organism>
<reference evidence="8 9" key="1">
    <citation type="submission" date="2017-01" db="EMBL/GenBank/DDBJ databases">
        <authorList>
            <person name="Mah S.A."/>
            <person name="Swanson W.J."/>
            <person name="Moy G.W."/>
            <person name="Vacquier V.D."/>
        </authorList>
    </citation>
    <scope>NUCLEOTIDE SEQUENCE [LARGE SCALE GENOMIC DNA]</scope>
    <source>
        <strain evidence="8 9">NIO-1016</strain>
    </source>
</reference>
<dbReference type="GO" id="GO:0071555">
    <property type="term" value="P:cell wall organization"/>
    <property type="evidence" value="ECO:0007669"/>
    <property type="project" value="UniProtKB-KW"/>
</dbReference>
<keyword evidence="3" id="KW-0735">Signal-anchor</keyword>
<gene>
    <name evidence="7" type="ORF">B1B05_05275</name>
    <name evidence="8" type="ORF">SAMN05443094_102275</name>
</gene>
<dbReference type="EMBL" id="FTLX01000002">
    <property type="protein sequence ID" value="SIQ34563.1"/>
    <property type="molecule type" value="Genomic_DNA"/>
</dbReference>
<keyword evidence="5" id="KW-0732">Signal</keyword>
<evidence type="ECO:0000259" key="6">
    <source>
        <dbReference type="Pfam" id="PF03816"/>
    </source>
</evidence>
<evidence type="ECO:0000256" key="2">
    <source>
        <dbReference type="ARBA" id="ARBA00022692"/>
    </source>
</evidence>
<dbReference type="RefSeq" id="WP_045849080.1">
    <property type="nucleotide sequence ID" value="NZ_FTLX01000002.1"/>
</dbReference>
<evidence type="ECO:0000313" key="9">
    <source>
        <dbReference type="Proteomes" id="UP000186385"/>
    </source>
</evidence>
<dbReference type="OrthoDB" id="27330at2"/>
<evidence type="ECO:0000313" key="10">
    <source>
        <dbReference type="Proteomes" id="UP000215545"/>
    </source>
</evidence>
<evidence type="ECO:0000256" key="3">
    <source>
        <dbReference type="ARBA" id="ARBA00022968"/>
    </source>
</evidence>
<name>A0A1N6S0B6_9BACI</name>
<evidence type="ECO:0000313" key="8">
    <source>
        <dbReference type="EMBL" id="SIQ34563.1"/>
    </source>
</evidence>
<proteinExistence type="inferred from homology"/>
<dbReference type="PANTHER" id="PTHR33392:SF6">
    <property type="entry name" value="POLYISOPRENYL-TEICHOIC ACID--PEPTIDOGLYCAN TEICHOIC ACID TRANSFERASE TAGU"/>
    <property type="match status" value="1"/>
</dbReference>
<dbReference type="Gene3D" id="3.40.630.190">
    <property type="entry name" value="LCP protein"/>
    <property type="match status" value="1"/>
</dbReference>
<dbReference type="Proteomes" id="UP000215545">
    <property type="component" value="Unassembled WGS sequence"/>
</dbReference>
<feature type="chain" id="PRO_5009938105" evidence="5">
    <location>
        <begin position="23"/>
        <end position="287"/>
    </location>
</feature>
<accession>A0A1N6S0B6</accession>
<dbReference type="AlphaFoldDB" id="A0A1N6S0B6"/>
<evidence type="ECO:0000256" key="1">
    <source>
        <dbReference type="ARBA" id="ARBA00006068"/>
    </source>
</evidence>
<dbReference type="Proteomes" id="UP000186385">
    <property type="component" value="Unassembled WGS sequence"/>
</dbReference>
<keyword evidence="4" id="KW-1133">Transmembrane helix</keyword>
<protein>
    <submittedName>
        <fullName evidence="8">Transcriptional attenuator, LytR family</fullName>
    </submittedName>
</protein>
<comment type="similarity">
    <text evidence="1">Belongs to the LytR/CpsA/Psr (LCP) family.</text>
</comment>
<keyword evidence="4" id="KW-0472">Membrane</keyword>
<dbReference type="NCBIfam" id="TIGR00350">
    <property type="entry name" value="lytR_cpsA_psr"/>
    <property type="match status" value="1"/>
</dbReference>
<keyword evidence="2" id="KW-0812">Transmembrane</keyword>
<feature type="domain" description="Cell envelope-related transcriptional attenuator" evidence="6">
    <location>
        <begin position="66"/>
        <end position="206"/>
    </location>
</feature>
<dbReference type="InterPro" id="IPR050922">
    <property type="entry name" value="LytR/CpsA/Psr_CW_biosynth"/>
</dbReference>
<dbReference type="STRING" id="1017273.SAMN05443094_102275"/>
<dbReference type="EMBL" id="MWSK01000002">
    <property type="protein sequence ID" value="OXS79186.1"/>
    <property type="molecule type" value="Genomic_DNA"/>
</dbReference>
<reference evidence="10" key="2">
    <citation type="submission" date="2017-03" db="EMBL/GenBank/DDBJ databases">
        <title>Bacillus sp. V-88(T) DSM27956, whole genome shotgun sequencing project.</title>
        <authorList>
            <person name="Dastager S.G."/>
            <person name="Neurgaonkar P.S."/>
            <person name="Dharne M.S."/>
        </authorList>
    </citation>
    <scope>NUCLEOTIDE SEQUENCE [LARGE SCALE GENOMIC DNA]</scope>
    <source>
        <strain evidence="10">DSM 25145</strain>
    </source>
</reference>
<feature type="signal peptide" evidence="5">
    <location>
        <begin position="1"/>
        <end position="22"/>
    </location>
</feature>
<dbReference type="PANTHER" id="PTHR33392">
    <property type="entry name" value="POLYISOPRENYL-TEICHOIC ACID--PEPTIDOGLYCAN TEICHOIC ACID TRANSFERASE TAGU"/>
    <property type="match status" value="1"/>
</dbReference>
<sequence>MKRAVSFFVLILATLLVTVAFTAERTLNSVTLPPTEKRVEAVSLKKKDAFSVLLMGTDQRKGDRGRTDTMVVATVSDTSIQLLSIPRDTLVQIADTETKTKINHAYSYGGTALAVKTVEQFLDIPIDYFVNVNMNGFIQLVDEIGGITVQNEFAFESDESFFPEGSITLTGEEGLKYVRMRYEDPNGDFGRQKRQQQVMRALLDEAVQLEHINDLLAVIRNNVETNLTPTSFLHLQRNYSNARFQIDVLSMQGTDQTMEGIYYYIISEQERQRLSGLLKDHLRVSAS</sequence>
<dbReference type="InterPro" id="IPR004474">
    <property type="entry name" value="LytR_CpsA_psr"/>
</dbReference>
<evidence type="ECO:0000256" key="5">
    <source>
        <dbReference type="SAM" id="SignalP"/>
    </source>
</evidence>
<keyword evidence="10" id="KW-1185">Reference proteome</keyword>
<evidence type="ECO:0000313" key="7">
    <source>
        <dbReference type="EMBL" id="OXS79186.1"/>
    </source>
</evidence>
<reference evidence="7" key="3">
    <citation type="submission" date="2017-03" db="EMBL/GenBank/DDBJ databases">
        <authorList>
            <person name="Dastager S.G."/>
            <person name="Neurgaonkar P.S."/>
            <person name="Dharne M.S."/>
        </authorList>
    </citation>
    <scope>NUCLEOTIDE SEQUENCE</scope>
    <source>
        <strain evidence="7">DSM 25145</strain>
    </source>
</reference>